<reference evidence="2 3" key="1">
    <citation type="submission" date="2019-12" db="EMBL/GenBank/DDBJ databases">
        <title>Genomic-based taxomic classification of the family Erythrobacteraceae.</title>
        <authorList>
            <person name="Xu L."/>
        </authorList>
    </citation>
    <scope>NUCLEOTIDE SEQUENCE [LARGE SCALE GENOMIC DNA]</scope>
    <source>
        <strain evidence="2 3">S36</strain>
    </source>
</reference>
<accession>A0A6I4TT39</accession>
<comment type="caution">
    <text evidence="2">The sequence shown here is derived from an EMBL/GenBank/DDBJ whole genome shotgun (WGS) entry which is preliminary data.</text>
</comment>
<gene>
    <name evidence="2" type="ORF">GRI97_10020</name>
</gene>
<dbReference type="OrthoDB" id="7570176at2"/>
<name>A0A6I4TT39_9SPHN</name>
<dbReference type="AlphaFoldDB" id="A0A6I4TT39"/>
<proteinExistence type="predicted"/>
<dbReference type="RefSeq" id="WP_161391055.1">
    <property type="nucleotide sequence ID" value="NZ_JBHSCP010000001.1"/>
</dbReference>
<sequence>MLKCRYMLPLIALLYPPTLAAAADRTGIDYGCDTAPGHFSELVLPAPAGDFVVSGEVELGGITQHEHFLSLTRLGIAQRGEPGTSPSDVAGFSLGALADPERRNRLIQGLGWEESANGRDVEHPIATVLRDGGKTAFTLTFQAGTVTLRMAGLEQRIALNAPTPAVRIGCSGADFRYSNLTIAPIG</sequence>
<feature type="chain" id="PRO_5026350052" evidence="1">
    <location>
        <begin position="23"/>
        <end position="186"/>
    </location>
</feature>
<organism evidence="2 3">
    <name type="scientific">Croceibacterium xixiisoli</name>
    <dbReference type="NCBI Taxonomy" id="1476466"/>
    <lineage>
        <taxon>Bacteria</taxon>
        <taxon>Pseudomonadati</taxon>
        <taxon>Pseudomonadota</taxon>
        <taxon>Alphaproteobacteria</taxon>
        <taxon>Sphingomonadales</taxon>
        <taxon>Erythrobacteraceae</taxon>
        <taxon>Croceibacterium</taxon>
    </lineage>
</organism>
<dbReference type="EMBL" id="WTYJ01000002">
    <property type="protein sequence ID" value="MXO99325.1"/>
    <property type="molecule type" value="Genomic_DNA"/>
</dbReference>
<evidence type="ECO:0000313" key="2">
    <source>
        <dbReference type="EMBL" id="MXO99325.1"/>
    </source>
</evidence>
<keyword evidence="1" id="KW-0732">Signal</keyword>
<dbReference type="Proteomes" id="UP000469430">
    <property type="component" value="Unassembled WGS sequence"/>
</dbReference>
<protein>
    <submittedName>
        <fullName evidence="2">Uncharacterized protein</fullName>
    </submittedName>
</protein>
<evidence type="ECO:0000313" key="3">
    <source>
        <dbReference type="Proteomes" id="UP000469430"/>
    </source>
</evidence>
<evidence type="ECO:0000256" key="1">
    <source>
        <dbReference type="SAM" id="SignalP"/>
    </source>
</evidence>
<keyword evidence="3" id="KW-1185">Reference proteome</keyword>
<feature type="signal peptide" evidence="1">
    <location>
        <begin position="1"/>
        <end position="22"/>
    </location>
</feature>